<comment type="caution">
    <text evidence="9">The sequence shown here is derived from an EMBL/GenBank/DDBJ whole genome shotgun (WGS) entry which is preliminary data.</text>
</comment>
<keyword evidence="10" id="KW-1185">Reference proteome</keyword>
<comment type="similarity">
    <text evidence="6">Belongs to the ThrE exporter (TC 2.A.79) family.</text>
</comment>
<evidence type="ECO:0000256" key="1">
    <source>
        <dbReference type="ARBA" id="ARBA00004651"/>
    </source>
</evidence>
<dbReference type="PANTHER" id="PTHR34390">
    <property type="entry name" value="UPF0442 PROTEIN YJJB-RELATED"/>
    <property type="match status" value="1"/>
</dbReference>
<feature type="transmembrane region" description="Helical" evidence="7">
    <location>
        <begin position="247"/>
        <end position="264"/>
    </location>
</feature>
<dbReference type="RefSeq" id="WP_184280914.1">
    <property type="nucleotide sequence ID" value="NZ_BMCO01000001.1"/>
</dbReference>
<comment type="subcellular location">
    <subcellularLocation>
        <location evidence="1">Cell membrane</location>
        <topology evidence="1">Multi-pass membrane protein</topology>
    </subcellularLocation>
</comment>
<accession>A0ABR6QL21</accession>
<dbReference type="InterPro" id="IPR010619">
    <property type="entry name" value="ThrE-like_N"/>
</dbReference>
<keyword evidence="5 7" id="KW-0472">Membrane</keyword>
<keyword evidence="3 7" id="KW-0812">Transmembrane</keyword>
<evidence type="ECO:0000313" key="9">
    <source>
        <dbReference type="EMBL" id="MBB6422302.1"/>
    </source>
</evidence>
<evidence type="ECO:0000256" key="3">
    <source>
        <dbReference type="ARBA" id="ARBA00022692"/>
    </source>
</evidence>
<evidence type="ECO:0000256" key="7">
    <source>
        <dbReference type="SAM" id="Phobius"/>
    </source>
</evidence>
<evidence type="ECO:0000259" key="8">
    <source>
        <dbReference type="Pfam" id="PF06738"/>
    </source>
</evidence>
<feature type="domain" description="Threonine/serine exporter-like N-terminal" evidence="8">
    <location>
        <begin position="30"/>
        <end position="262"/>
    </location>
</feature>
<organism evidence="9 10">
    <name type="scientific">Jeotgalicoccus coquinae</name>
    <dbReference type="NCBI Taxonomy" id="709509"/>
    <lineage>
        <taxon>Bacteria</taxon>
        <taxon>Bacillati</taxon>
        <taxon>Bacillota</taxon>
        <taxon>Bacilli</taxon>
        <taxon>Bacillales</taxon>
        <taxon>Staphylococcaceae</taxon>
        <taxon>Jeotgalicoccus</taxon>
    </lineage>
</organism>
<evidence type="ECO:0000256" key="4">
    <source>
        <dbReference type="ARBA" id="ARBA00022989"/>
    </source>
</evidence>
<dbReference type="EMBL" id="JACHFF010000001">
    <property type="protein sequence ID" value="MBB6422302.1"/>
    <property type="molecule type" value="Genomic_DNA"/>
</dbReference>
<feature type="transmembrane region" description="Helical" evidence="7">
    <location>
        <begin position="186"/>
        <end position="202"/>
    </location>
</feature>
<evidence type="ECO:0000256" key="5">
    <source>
        <dbReference type="ARBA" id="ARBA00023136"/>
    </source>
</evidence>
<dbReference type="PANTHER" id="PTHR34390:SF2">
    <property type="entry name" value="SUCCINATE TRANSPORTER SUBUNIT YJJP-RELATED"/>
    <property type="match status" value="1"/>
</dbReference>
<name>A0ABR6QL21_9STAP</name>
<feature type="transmembrane region" description="Helical" evidence="7">
    <location>
        <begin position="157"/>
        <end position="174"/>
    </location>
</feature>
<protein>
    <submittedName>
        <fullName evidence="9">Uncharacterized membrane protein YjjP (DUF1212 family)</fullName>
    </submittedName>
</protein>
<reference evidence="9 10" key="1">
    <citation type="submission" date="2020-08" db="EMBL/GenBank/DDBJ databases">
        <title>Genomic Encyclopedia of Type Strains, Phase IV (KMG-IV): sequencing the most valuable type-strain genomes for metagenomic binning, comparative biology and taxonomic classification.</title>
        <authorList>
            <person name="Goeker M."/>
        </authorList>
    </citation>
    <scope>NUCLEOTIDE SEQUENCE [LARGE SCALE GENOMIC DNA]</scope>
    <source>
        <strain evidence="9 10">DSM 22419</strain>
    </source>
</reference>
<keyword evidence="2" id="KW-1003">Cell membrane</keyword>
<evidence type="ECO:0000256" key="2">
    <source>
        <dbReference type="ARBA" id="ARBA00022475"/>
    </source>
</evidence>
<keyword evidence="4 7" id="KW-1133">Transmembrane helix</keyword>
<evidence type="ECO:0000256" key="6">
    <source>
        <dbReference type="ARBA" id="ARBA00034125"/>
    </source>
</evidence>
<feature type="transmembrane region" description="Helical" evidence="7">
    <location>
        <begin position="132"/>
        <end position="151"/>
    </location>
</feature>
<proteinExistence type="inferred from homology"/>
<dbReference type="InterPro" id="IPR050539">
    <property type="entry name" value="ThrE_Dicarb/AminoAcid_Exp"/>
</dbReference>
<dbReference type="Proteomes" id="UP000545588">
    <property type="component" value="Unassembled WGS sequence"/>
</dbReference>
<gene>
    <name evidence="9" type="ORF">HNR41_000228</name>
</gene>
<dbReference type="Pfam" id="PF06738">
    <property type="entry name" value="ThrE"/>
    <property type="match status" value="1"/>
</dbReference>
<evidence type="ECO:0000313" key="10">
    <source>
        <dbReference type="Proteomes" id="UP000545588"/>
    </source>
</evidence>
<feature type="transmembrane region" description="Helical" evidence="7">
    <location>
        <begin position="208"/>
        <end position="226"/>
    </location>
</feature>
<sequence length="265" mass="29029">MGQLSVEELETVDKPDDSLDDAFVRNVFYVCLNSGKILLESGAETYRIEDTMIRMANNYGIDNVQVFVTTTVIILSMNDYALSQTVRIDERANNLQKVVNINDLSRSITKGLPIREAINTIEDIHETKMYPFWLIVFTGGMVSIMFLLLFNGVPGDIPVAAAGGMVGVLITESIQRYTKIKFFNEFFAAFFIAVISVLYVEFGPGLELETIIIAAVMPLVPGVLITNAIREMIRGHLMAGTMKGAEASLTAIAIGAGVGLVFMAI</sequence>